<accession>A0A5J6TWT2</accession>
<evidence type="ECO:0000313" key="2">
    <source>
        <dbReference type="Proteomes" id="UP000326801"/>
    </source>
</evidence>
<dbReference type="GeneID" id="63209758"/>
<dbReference type="KEGG" id="vg:63209758"/>
<organism evidence="1 2">
    <name type="scientific">Mycobacterium phage Tourach</name>
    <dbReference type="NCBI Taxonomy" id="2599882"/>
    <lineage>
        <taxon>Viruses</taxon>
        <taxon>Duplodnaviria</taxon>
        <taxon>Heunggongvirae</taxon>
        <taxon>Uroviricota</taxon>
        <taxon>Caudoviricetes</taxon>
        <taxon>Vilmaviridae</taxon>
        <taxon>Lclasvirinae</taxon>
        <taxon>Faithunavirus</taxon>
        <taxon>Faithunavirus tourach</taxon>
    </lineage>
</organism>
<name>A0A5J6TWT2_9CAUD</name>
<dbReference type="RefSeq" id="YP_010013189.1">
    <property type="nucleotide sequence ID" value="NC_053509.1"/>
</dbReference>
<dbReference type="Proteomes" id="UP000326801">
    <property type="component" value="Segment"/>
</dbReference>
<gene>
    <name evidence="1" type="primary">91</name>
    <name evidence="1" type="ORF">PBI_TOURACH_91</name>
</gene>
<protein>
    <submittedName>
        <fullName evidence="1">Uncharacterized protein</fullName>
    </submittedName>
</protein>
<dbReference type="EMBL" id="MN234228">
    <property type="protein sequence ID" value="QFG14327.1"/>
    <property type="molecule type" value="Genomic_DNA"/>
</dbReference>
<reference evidence="1 2" key="1">
    <citation type="submission" date="2019-07" db="EMBL/GenBank/DDBJ databases">
        <authorList>
            <person name="Divens A.M."/>
            <person name="Garlena R.A."/>
            <person name="Russell D.A."/>
            <person name="Pope W.H."/>
            <person name="Jacobs-Sera D."/>
            <person name="Hatfull G.F."/>
        </authorList>
    </citation>
    <scope>NUCLEOTIDE SEQUENCE [LARGE SCALE GENOMIC DNA]</scope>
</reference>
<proteinExistence type="predicted"/>
<sequence>MEYGMSAADAAYRDAAKAPTLTLNGRKGGHAVQPHEVAFQPQVGANPFANPNADVPSRVKAIKAARDSVAAYGERLGLKDAKYAVEATFQSVADQGFVIKRSTAGDEIELTDAEKKAARKAIGQIHANMDVKLQAVLDAINHVRSNDPVGTLRKNSKGVYAFAFEPGKWLLIDVDKPAYKSVETPADSAAIQNSWELVVSG</sequence>
<keyword evidence="2" id="KW-1185">Reference proteome</keyword>
<evidence type="ECO:0000313" key="1">
    <source>
        <dbReference type="EMBL" id="QFG14327.1"/>
    </source>
</evidence>